<proteinExistence type="predicted"/>
<comment type="pathway">
    <text evidence="1">Amino-acid biosynthesis; L-tryptophan biosynthesis; L-tryptophan from chorismate: step 1/5.</text>
</comment>
<dbReference type="PROSITE" id="PS51273">
    <property type="entry name" value="GATASE_TYPE_1"/>
    <property type="match status" value="1"/>
</dbReference>
<dbReference type="GO" id="GO:0005829">
    <property type="term" value="C:cytosol"/>
    <property type="evidence" value="ECO:0007669"/>
    <property type="project" value="TreeGrafter"/>
</dbReference>
<name>A0A1G4NRT9_9FLOR</name>
<evidence type="ECO:0000256" key="3">
    <source>
        <dbReference type="ARBA" id="ARBA00012266"/>
    </source>
</evidence>
<dbReference type="GO" id="GO:0000162">
    <property type="term" value="P:L-tryptophan biosynthetic process"/>
    <property type="evidence" value="ECO:0007669"/>
    <property type="project" value="UniProtKB-KW"/>
</dbReference>
<dbReference type="PANTHER" id="PTHR43418:SF4">
    <property type="entry name" value="MULTIFUNCTIONAL TRYPTOPHAN BIOSYNTHESIS PROTEIN"/>
    <property type="match status" value="1"/>
</dbReference>
<dbReference type="PRINTS" id="PR00097">
    <property type="entry name" value="ANTSNTHASEII"/>
</dbReference>
<feature type="domain" description="Glutamine amidotransferase" evidence="8">
    <location>
        <begin position="3"/>
        <end position="186"/>
    </location>
</feature>
<evidence type="ECO:0000256" key="1">
    <source>
        <dbReference type="ARBA" id="ARBA00004873"/>
    </source>
</evidence>
<sequence length="191" mass="21172">MILIVDNYDSFTYNLAQCILNLGEDVKVVRNDDITVAQIQTLAPSAIIISPGPGYPQDSGVSLEIIRSLSNQVPVLGVCLGHQAIAFVNESKIIHAPSPTHGKTSLVYHDGKGLFNSLPNPLIATRYHSLVIDPETISDSLHIKAWTDNGIIMACQHKEYPFLQGIQFHPESLWTQCGTQILKNFIRLKQW</sequence>
<dbReference type="AlphaFoldDB" id="A0A1G4NRT9"/>
<dbReference type="RefSeq" id="YP_009312995.1">
    <property type="nucleotide sequence ID" value="NC_031655.1"/>
</dbReference>
<dbReference type="NCBIfam" id="TIGR00566">
    <property type="entry name" value="trpG_papA"/>
    <property type="match status" value="1"/>
</dbReference>
<dbReference type="Gene3D" id="3.40.50.880">
    <property type="match status" value="1"/>
</dbReference>
<evidence type="ECO:0000256" key="6">
    <source>
        <dbReference type="ARBA" id="ARBA00022962"/>
    </source>
</evidence>
<dbReference type="InterPro" id="IPR050472">
    <property type="entry name" value="Anth_synth/Amidotransfase"/>
</dbReference>
<evidence type="ECO:0000313" key="9">
    <source>
        <dbReference type="EMBL" id="SCW21249.1"/>
    </source>
</evidence>
<dbReference type="InterPro" id="IPR006221">
    <property type="entry name" value="TrpG/PapA_dom"/>
</dbReference>
<evidence type="ECO:0000256" key="4">
    <source>
        <dbReference type="ARBA" id="ARBA00020654"/>
    </source>
</evidence>
<geneLocation type="chloroplast" evidence="9"/>
<dbReference type="CDD" id="cd01743">
    <property type="entry name" value="GATase1_Anthranilate_Synthase"/>
    <property type="match status" value="1"/>
</dbReference>
<evidence type="ECO:0000256" key="7">
    <source>
        <dbReference type="ARBA" id="ARBA00082672"/>
    </source>
</evidence>
<dbReference type="GO" id="GO:0004049">
    <property type="term" value="F:anthranilate synthase activity"/>
    <property type="evidence" value="ECO:0007669"/>
    <property type="project" value="UniProtKB-EC"/>
</dbReference>
<reference evidence="9" key="1">
    <citation type="submission" date="2016-10" db="EMBL/GenBank/DDBJ databases">
        <title>Chloroplast genomes as a tool to resolve red algal phylogenies: a case study in the Nemaliales.</title>
        <authorList>
            <person name="Costa J.F."/>
            <person name="Lin S.M."/>
            <person name="Macaya E.C."/>
            <person name="Fernandez-Garcia C."/>
            <person name="Verbruggen H."/>
        </authorList>
    </citation>
    <scope>NUCLEOTIDE SEQUENCE</scope>
    <source>
        <strain evidence="9">J.0258</strain>
    </source>
</reference>
<evidence type="ECO:0000256" key="2">
    <source>
        <dbReference type="ARBA" id="ARBA00011743"/>
    </source>
</evidence>
<keyword evidence="5" id="KW-0057">Aromatic amino acid biosynthesis</keyword>
<dbReference type="FunFam" id="3.40.50.880:FF:000003">
    <property type="entry name" value="Anthranilate synthase component II"/>
    <property type="match status" value="1"/>
</dbReference>
<keyword evidence="6" id="KW-0315">Glutamine amidotransferase</keyword>
<dbReference type="EMBL" id="LT622863">
    <property type="protein sequence ID" value="SCW21249.1"/>
    <property type="molecule type" value="Genomic_DNA"/>
</dbReference>
<dbReference type="EC" id="4.1.3.27" evidence="3"/>
<evidence type="ECO:0000256" key="5">
    <source>
        <dbReference type="ARBA" id="ARBA00022822"/>
    </source>
</evidence>
<dbReference type="SUPFAM" id="SSF52317">
    <property type="entry name" value="Class I glutamine amidotransferase-like"/>
    <property type="match status" value="1"/>
</dbReference>
<gene>
    <name evidence="9" type="primary">trpG</name>
    <name evidence="9" type="ORF">BQ776_9</name>
</gene>
<protein>
    <recommendedName>
        <fullName evidence="4">Anthranilate synthase component 2</fullName>
        <ecNumber evidence="3">4.1.3.27</ecNumber>
    </recommendedName>
    <alternativeName>
        <fullName evidence="7">Anthranilate synthase, glutamine amidotransferase component</fullName>
    </alternativeName>
</protein>
<dbReference type="PRINTS" id="PR00096">
    <property type="entry name" value="GATASE"/>
</dbReference>
<keyword evidence="5" id="KW-0822">Tryptophan biosynthesis</keyword>
<keyword evidence="9" id="KW-0934">Plastid</keyword>
<keyword evidence="5" id="KW-0028">Amino-acid biosynthesis</keyword>
<dbReference type="GeneID" id="30000074"/>
<organism evidence="9">
    <name type="scientific">Dermonema virens</name>
    <dbReference type="NCBI Taxonomy" id="1077399"/>
    <lineage>
        <taxon>Eukaryota</taxon>
        <taxon>Rhodophyta</taxon>
        <taxon>Florideophyceae</taxon>
        <taxon>Nemaliophycidae</taxon>
        <taxon>Nemaliales</taxon>
        <taxon>Liagoraceae</taxon>
        <taxon>Dermonema</taxon>
    </lineage>
</organism>
<dbReference type="PANTHER" id="PTHR43418">
    <property type="entry name" value="MULTIFUNCTIONAL TRYPTOPHAN BIOSYNTHESIS PROTEIN-RELATED"/>
    <property type="match status" value="1"/>
</dbReference>
<dbReference type="Pfam" id="PF00117">
    <property type="entry name" value="GATase"/>
    <property type="match status" value="1"/>
</dbReference>
<dbReference type="InterPro" id="IPR029062">
    <property type="entry name" value="Class_I_gatase-like"/>
</dbReference>
<comment type="subunit">
    <text evidence="2">Tetramer of two components I and two components II.</text>
</comment>
<dbReference type="InterPro" id="IPR017926">
    <property type="entry name" value="GATASE"/>
</dbReference>
<reference evidence="9" key="2">
    <citation type="submission" date="2016-10" db="EMBL/GenBank/DDBJ databases">
        <authorList>
            <person name="de Groot N.N."/>
        </authorList>
    </citation>
    <scope>NUCLEOTIDE SEQUENCE</scope>
    <source>
        <strain evidence="9">J.0258</strain>
    </source>
</reference>
<keyword evidence="9" id="KW-0150">Chloroplast</keyword>
<dbReference type="PRINTS" id="PR00099">
    <property type="entry name" value="CPSGATASE"/>
</dbReference>
<evidence type="ECO:0000259" key="8">
    <source>
        <dbReference type="Pfam" id="PF00117"/>
    </source>
</evidence>
<accession>A0A1G4NRT9</accession>